<gene>
    <name evidence="8" type="ORF">METZ01_LOCUS133116</name>
</gene>
<dbReference type="InterPro" id="IPR023230">
    <property type="entry name" value="Glyco_hydro_2_CS"/>
</dbReference>
<dbReference type="InterPro" id="IPR036156">
    <property type="entry name" value="Beta-gal/glucu_dom_sf"/>
</dbReference>
<dbReference type="Pfam" id="PF16353">
    <property type="entry name" value="LacZ_4"/>
    <property type="match status" value="1"/>
</dbReference>
<evidence type="ECO:0000256" key="4">
    <source>
        <dbReference type="ARBA" id="ARBA00022801"/>
    </source>
</evidence>
<name>A0A381YUG6_9ZZZZ</name>
<dbReference type="SUPFAM" id="SSF49785">
    <property type="entry name" value="Galactose-binding domain-like"/>
    <property type="match status" value="1"/>
</dbReference>
<dbReference type="PANTHER" id="PTHR46323:SF2">
    <property type="entry name" value="BETA-GALACTOSIDASE"/>
    <property type="match status" value="1"/>
</dbReference>
<protein>
    <recommendedName>
        <fullName evidence="3">beta-galactosidase</fullName>
        <ecNumber evidence="3">3.2.1.23</ecNumber>
    </recommendedName>
    <alternativeName>
        <fullName evidence="6">Lactase</fullName>
    </alternativeName>
</protein>
<dbReference type="InterPro" id="IPR013783">
    <property type="entry name" value="Ig-like_fold"/>
</dbReference>
<accession>A0A381YUG6</accession>
<dbReference type="Gene3D" id="2.70.98.10">
    <property type="match status" value="1"/>
</dbReference>
<feature type="domain" description="Beta galactosidase small chain/" evidence="7">
    <location>
        <begin position="745"/>
        <end position="1057"/>
    </location>
</feature>
<dbReference type="Gene3D" id="3.20.20.80">
    <property type="entry name" value="Glycosidases"/>
    <property type="match status" value="1"/>
</dbReference>
<dbReference type="InterPro" id="IPR008979">
    <property type="entry name" value="Galactose-bd-like_sf"/>
</dbReference>
<dbReference type="PROSITE" id="PS00608">
    <property type="entry name" value="GLYCOSYL_HYDROL_F2_2"/>
    <property type="match status" value="1"/>
</dbReference>
<dbReference type="InterPro" id="IPR017853">
    <property type="entry name" value="GH"/>
</dbReference>
<keyword evidence="4" id="KW-0378">Hydrolase</keyword>
<dbReference type="EMBL" id="UINC01019009">
    <property type="protein sequence ID" value="SVA80262.1"/>
    <property type="molecule type" value="Genomic_DNA"/>
</dbReference>
<dbReference type="InterPro" id="IPR006103">
    <property type="entry name" value="Glyco_hydro_2_cat"/>
</dbReference>
<dbReference type="GO" id="GO:0004565">
    <property type="term" value="F:beta-galactosidase activity"/>
    <property type="evidence" value="ECO:0007669"/>
    <property type="project" value="UniProtKB-EC"/>
</dbReference>
<dbReference type="InterPro" id="IPR023232">
    <property type="entry name" value="Glyco_hydro_2_AS"/>
</dbReference>
<dbReference type="GO" id="GO:0009341">
    <property type="term" value="C:beta-galactosidase complex"/>
    <property type="evidence" value="ECO:0007669"/>
    <property type="project" value="InterPro"/>
</dbReference>
<dbReference type="Pfam" id="PF02837">
    <property type="entry name" value="Glyco_hydro_2_N"/>
    <property type="match status" value="1"/>
</dbReference>
<dbReference type="EC" id="3.2.1.23" evidence="3"/>
<dbReference type="Gene3D" id="2.60.40.10">
    <property type="entry name" value="Immunoglobulins"/>
    <property type="match status" value="2"/>
</dbReference>
<dbReference type="GO" id="GO:0005990">
    <property type="term" value="P:lactose catabolic process"/>
    <property type="evidence" value="ECO:0007669"/>
    <property type="project" value="TreeGrafter"/>
</dbReference>
<comment type="similarity">
    <text evidence="2">Belongs to the glycosyl hydrolase 2 family.</text>
</comment>
<dbReference type="GO" id="GO:0030246">
    <property type="term" value="F:carbohydrate binding"/>
    <property type="evidence" value="ECO:0007669"/>
    <property type="project" value="InterPro"/>
</dbReference>
<evidence type="ECO:0000259" key="7">
    <source>
        <dbReference type="SMART" id="SM01038"/>
    </source>
</evidence>
<evidence type="ECO:0000256" key="2">
    <source>
        <dbReference type="ARBA" id="ARBA00007401"/>
    </source>
</evidence>
<dbReference type="Pfam" id="PF00703">
    <property type="entry name" value="Glyco_hydro_2"/>
    <property type="match status" value="1"/>
</dbReference>
<dbReference type="InterPro" id="IPR032312">
    <property type="entry name" value="LacZ_4"/>
</dbReference>
<dbReference type="AlphaFoldDB" id="A0A381YUG6"/>
<dbReference type="InterPro" id="IPR011013">
    <property type="entry name" value="Gal_mutarotase_sf_dom"/>
</dbReference>
<dbReference type="Gene3D" id="2.60.120.260">
    <property type="entry name" value="Galactose-binding domain-like"/>
    <property type="match status" value="1"/>
</dbReference>
<evidence type="ECO:0000256" key="1">
    <source>
        <dbReference type="ARBA" id="ARBA00001412"/>
    </source>
</evidence>
<reference evidence="8" key="1">
    <citation type="submission" date="2018-05" db="EMBL/GenBank/DDBJ databases">
        <authorList>
            <person name="Lanie J.A."/>
            <person name="Ng W.-L."/>
            <person name="Kazmierczak K.M."/>
            <person name="Andrzejewski T.M."/>
            <person name="Davidsen T.M."/>
            <person name="Wayne K.J."/>
            <person name="Tettelin H."/>
            <person name="Glass J.I."/>
            <person name="Rusch D."/>
            <person name="Podicherti R."/>
            <person name="Tsui H.-C.T."/>
            <person name="Winkler M.E."/>
        </authorList>
    </citation>
    <scope>NUCLEOTIDE SEQUENCE</scope>
</reference>
<dbReference type="InterPro" id="IPR006101">
    <property type="entry name" value="Glyco_hydro_2"/>
</dbReference>
<dbReference type="SUPFAM" id="SSF49303">
    <property type="entry name" value="beta-Galactosidase/glucuronidase domain"/>
    <property type="match status" value="2"/>
</dbReference>
<evidence type="ECO:0000313" key="8">
    <source>
        <dbReference type="EMBL" id="SVA80262.1"/>
    </source>
</evidence>
<dbReference type="InterPro" id="IPR050347">
    <property type="entry name" value="Bact_Beta-galactosidase"/>
</dbReference>
<dbReference type="SUPFAM" id="SSF74650">
    <property type="entry name" value="Galactose mutarotase-like"/>
    <property type="match status" value="1"/>
</dbReference>
<organism evidence="8">
    <name type="scientific">marine metagenome</name>
    <dbReference type="NCBI Taxonomy" id="408172"/>
    <lineage>
        <taxon>unclassified sequences</taxon>
        <taxon>metagenomes</taxon>
        <taxon>ecological metagenomes</taxon>
    </lineage>
</organism>
<dbReference type="InterPro" id="IPR006104">
    <property type="entry name" value="Glyco_hydro_2_N"/>
</dbReference>
<evidence type="ECO:0000256" key="5">
    <source>
        <dbReference type="ARBA" id="ARBA00023295"/>
    </source>
</evidence>
<dbReference type="PANTHER" id="PTHR46323">
    <property type="entry name" value="BETA-GALACTOSIDASE"/>
    <property type="match status" value="1"/>
</dbReference>
<proteinExistence type="inferred from homology"/>
<dbReference type="PROSITE" id="PS00719">
    <property type="entry name" value="GLYCOSYL_HYDROL_F2_1"/>
    <property type="match status" value="1"/>
</dbReference>
<keyword evidence="5" id="KW-0326">Glycosidase</keyword>
<sequence length="1070" mass="122664">MNPECIGINTLPPRTHLHGFTNEAEAINAKPLDSHWHLNLDGNWRFRLYQKPTDLDEGCIKPDGKDSEWDSIKVPGNWTMQGYDSPHYTNVQMPFAHQPPKVPEENPTGVYRSCFTLPKGWKERRTVIHFGGVESAFFVFCNGNKVGFSKDSRTPVEFNLTPWIVSGTNHLTVVVIRWSDGSFLEDQDHWWMAGPHRSIYLRSTAMTYLEDLFSLGELNQNLDEGSLEVEARVSFTGPVESGWKVGIQLIDPDGNRVFPSMQHEEIPVAEQTRINLGHLIRFSKKIHNPELWNTETPKLYNLLLCLFDPFGNEIEWTSCKVGFRRVEIKNRELLINSRPVLIQGVNRHEHDPHNGKTVSRESMLQDILLMKKYNFNAVRCAHYPNDSQWYELCDEYGIYVVDEANIETHHYYGRLCREPQWANAFLDRTRRMVETNKNHPCIIMWSLGNESGYGPNHASCAGWIRERDKSRLLHYEGALRPEFQGDWQPEAGFNSLATDVIAPMYPEIHDLVEWVRTTKDERPLIMCEYSHAMGNSNGSLSDYWDIIRQNHGLQGGFIWDWVDQGLDPDGKGHWDYGGDFGDEPNDANFCINGLVWPDRQPHPAMQEFKKLVQPVIARAVDLQKGKLELLNRRDFTGLEDIRLEWKLEIGGETIQKGILETLEANPGQSIPIELNLAGPEVLPGKEVYLTLLYILKTSCKWADEGHELGWDQFRIREFENNTEHGGFFIRGHNSAKISKSKTEIKVESDLGRLSFDTNSGRLKQIHCGDRDLLASSPQLNVWRAPTDNDGLKAWIGNEDKSLSNLISVSTLSRWLKAGLDQIRLTKERCSVSEVFTRRDSSAESGQKQPGLTNLEQNLERSLLHIEVEQCYSCGPISEAFVHHTIWHVFPDLSLWMENMVMVHEELNDLPRIGISFQIQEGFEEFEWFGNGPHESYCDRMAGVRVGRFHSTVNEQYVPYIVPQEHGNKTGLRWIILKDVNCSGLFISGSGLFEGSVSHYPDAHLYSTSHAYKLQSHPETSVYLDYRQRGLGTGSCGPDTLERYLIPSGIHHFDYVFRPFDPRKTDPEELF</sequence>
<dbReference type="InterPro" id="IPR004199">
    <property type="entry name" value="B-gal_small/dom_5"/>
</dbReference>
<dbReference type="InterPro" id="IPR014718">
    <property type="entry name" value="GH-type_carb-bd"/>
</dbReference>
<comment type="catalytic activity">
    <reaction evidence="1">
        <text>Hydrolysis of terminal non-reducing beta-D-galactose residues in beta-D-galactosides.</text>
        <dbReference type="EC" id="3.2.1.23"/>
    </reaction>
</comment>
<dbReference type="PRINTS" id="PR00132">
    <property type="entry name" value="GLHYDRLASE2"/>
</dbReference>
<dbReference type="Pfam" id="PF02836">
    <property type="entry name" value="Glyco_hydro_2_C"/>
    <property type="match status" value="1"/>
</dbReference>
<dbReference type="SUPFAM" id="SSF51445">
    <property type="entry name" value="(Trans)glycosidases"/>
    <property type="match status" value="1"/>
</dbReference>
<dbReference type="FunFam" id="3.20.20.80:FF:000018">
    <property type="entry name" value="Beta-galactosidase"/>
    <property type="match status" value="1"/>
</dbReference>
<evidence type="ECO:0000256" key="6">
    <source>
        <dbReference type="ARBA" id="ARBA00032230"/>
    </source>
</evidence>
<dbReference type="InterPro" id="IPR006102">
    <property type="entry name" value="Ig-like_GH2"/>
</dbReference>
<dbReference type="SMART" id="SM01038">
    <property type="entry name" value="Bgal_small_N"/>
    <property type="match status" value="1"/>
</dbReference>
<dbReference type="Pfam" id="PF02929">
    <property type="entry name" value="Bgal_small_N"/>
    <property type="match status" value="1"/>
</dbReference>
<evidence type="ECO:0000256" key="3">
    <source>
        <dbReference type="ARBA" id="ARBA00012756"/>
    </source>
</evidence>